<evidence type="ECO:0000256" key="9">
    <source>
        <dbReference type="ARBA" id="ARBA00023004"/>
    </source>
</evidence>
<dbReference type="PANTHER" id="PTHR31235">
    <property type="entry name" value="PEROXIDASE 25-RELATED"/>
    <property type="match status" value="1"/>
</dbReference>
<proteinExistence type="inferred from homology"/>
<keyword evidence="16" id="KW-1185">Reference proteome</keyword>
<dbReference type="EMBL" id="VEPZ02001190">
    <property type="protein sequence ID" value="KAE8688368.1"/>
    <property type="molecule type" value="Genomic_DNA"/>
</dbReference>
<evidence type="ECO:0000256" key="10">
    <source>
        <dbReference type="ARBA" id="ARBA00023157"/>
    </source>
</evidence>
<dbReference type="Proteomes" id="UP000436088">
    <property type="component" value="Unassembled WGS sequence"/>
</dbReference>
<comment type="function">
    <text evidence="3">Removal of H(2)O(2), oxidation of toxic reductants, biosynthesis and degradation of lignin, suberization, auxin catabolism, response to environmental stresses such as wounding, pathogen attack and oxidative stress. These functions might be dependent on each isozyme/isoform in each plant tissue.</text>
</comment>
<evidence type="ECO:0000256" key="1">
    <source>
        <dbReference type="ARBA" id="ARBA00000189"/>
    </source>
</evidence>
<dbReference type="InterPro" id="IPR000823">
    <property type="entry name" value="Peroxidase_pln"/>
</dbReference>
<comment type="catalytic activity">
    <reaction evidence="1">
        <text>2 a phenolic donor + H2O2 = 2 a phenolic radical donor + 2 H2O</text>
        <dbReference type="Rhea" id="RHEA:56136"/>
        <dbReference type="ChEBI" id="CHEBI:15377"/>
        <dbReference type="ChEBI" id="CHEBI:16240"/>
        <dbReference type="ChEBI" id="CHEBI:139520"/>
        <dbReference type="ChEBI" id="CHEBI:139521"/>
        <dbReference type="EC" id="1.11.1.7"/>
    </reaction>
</comment>
<comment type="cofactor">
    <cofactor evidence="2">
        <name>heme b</name>
        <dbReference type="ChEBI" id="CHEBI:60344"/>
    </cofactor>
</comment>
<dbReference type="GO" id="GO:0046872">
    <property type="term" value="F:metal ion binding"/>
    <property type="evidence" value="ECO:0007669"/>
    <property type="project" value="UniProtKB-KW"/>
</dbReference>
<keyword evidence="7 11" id="KW-0479">Metal-binding</keyword>
<dbReference type="InterPro" id="IPR010255">
    <property type="entry name" value="Haem_peroxidase_sf"/>
</dbReference>
<dbReference type="GO" id="GO:0140825">
    <property type="term" value="F:lactoperoxidase activity"/>
    <property type="evidence" value="ECO:0007669"/>
    <property type="project" value="UniProtKB-EC"/>
</dbReference>
<evidence type="ECO:0000256" key="3">
    <source>
        <dbReference type="ARBA" id="ARBA00002322"/>
    </source>
</evidence>
<feature type="binding site" evidence="11">
    <location>
        <position position="72"/>
    </location>
    <ligand>
        <name>Ca(2+)</name>
        <dbReference type="ChEBI" id="CHEBI:29108"/>
        <label>2</label>
    </ligand>
</feature>
<gene>
    <name evidence="15" type="ORF">F3Y22_tig00110987pilonHSYRG00083</name>
</gene>
<evidence type="ECO:0000256" key="8">
    <source>
        <dbReference type="ARBA" id="ARBA00023002"/>
    </source>
</evidence>
<evidence type="ECO:0000313" key="15">
    <source>
        <dbReference type="EMBL" id="KAE8688368.1"/>
    </source>
</evidence>
<dbReference type="Pfam" id="PF00141">
    <property type="entry name" value="peroxidase"/>
    <property type="match status" value="1"/>
</dbReference>
<dbReference type="PROSITE" id="PS50873">
    <property type="entry name" value="PEROXIDASE_4"/>
    <property type="match status" value="1"/>
</dbReference>
<dbReference type="GO" id="GO:0020037">
    <property type="term" value="F:heme binding"/>
    <property type="evidence" value="ECO:0007669"/>
    <property type="project" value="InterPro"/>
</dbReference>
<evidence type="ECO:0000256" key="7">
    <source>
        <dbReference type="ARBA" id="ARBA00022723"/>
    </source>
</evidence>
<keyword evidence="8" id="KW-0560">Oxidoreductase</keyword>
<keyword evidence="10 12" id="KW-1015">Disulfide bond</keyword>
<name>A0A6A2Z8Z7_HIBSY</name>
<evidence type="ECO:0000259" key="14">
    <source>
        <dbReference type="PROSITE" id="PS50873"/>
    </source>
</evidence>
<evidence type="ECO:0000256" key="6">
    <source>
        <dbReference type="ARBA" id="ARBA00022617"/>
    </source>
</evidence>
<dbReference type="InterPro" id="IPR002016">
    <property type="entry name" value="Haem_peroxidase"/>
</dbReference>
<evidence type="ECO:0000256" key="12">
    <source>
        <dbReference type="PIRSR" id="PIRSR600823-5"/>
    </source>
</evidence>
<evidence type="ECO:0000313" key="16">
    <source>
        <dbReference type="Proteomes" id="UP000436088"/>
    </source>
</evidence>
<keyword evidence="5" id="KW-0575">Peroxidase</keyword>
<dbReference type="PRINTS" id="PR00461">
    <property type="entry name" value="PLPEROXIDASE"/>
</dbReference>
<accession>A0A6A2Z8Z7</accession>
<dbReference type="SUPFAM" id="SSF48113">
    <property type="entry name" value="Heme-dependent peroxidases"/>
    <property type="match status" value="1"/>
</dbReference>
<feature type="disulfide bond" evidence="12">
    <location>
        <begin position="19"/>
        <end position="51"/>
    </location>
</feature>
<evidence type="ECO:0000256" key="2">
    <source>
        <dbReference type="ARBA" id="ARBA00001970"/>
    </source>
</evidence>
<dbReference type="EC" id="1.11.1.7" evidence="4"/>
<evidence type="ECO:0000256" key="4">
    <source>
        <dbReference type="ARBA" id="ARBA00012313"/>
    </source>
</evidence>
<keyword evidence="6" id="KW-0349">Heme</keyword>
<comment type="caution">
    <text evidence="15">The sequence shown here is derived from an EMBL/GenBank/DDBJ whole genome shotgun (WGS) entry which is preliminary data.</text>
</comment>
<comment type="cofactor">
    <cofactor evidence="11">
        <name>Ca(2+)</name>
        <dbReference type="ChEBI" id="CHEBI:29108"/>
    </cofactor>
    <text evidence="11">Binds 2 calcium ions per subunit.</text>
</comment>
<reference evidence="15" key="1">
    <citation type="submission" date="2019-09" db="EMBL/GenBank/DDBJ databases">
        <title>Draft genome information of white flower Hibiscus syriacus.</title>
        <authorList>
            <person name="Kim Y.-M."/>
        </authorList>
    </citation>
    <scope>NUCLEOTIDE SEQUENCE [LARGE SCALE GENOMIC DNA]</scope>
    <source>
        <strain evidence="15">YM2019G1</strain>
    </source>
</reference>
<protein>
    <recommendedName>
        <fullName evidence="4">peroxidase</fullName>
        <ecNumber evidence="4">1.11.1.7</ecNumber>
    </recommendedName>
</protein>
<evidence type="ECO:0000256" key="13">
    <source>
        <dbReference type="RuleBase" id="RU004241"/>
    </source>
</evidence>
<evidence type="ECO:0000256" key="11">
    <source>
        <dbReference type="PIRSR" id="PIRSR600823-3"/>
    </source>
</evidence>
<keyword evidence="9" id="KW-0408">Iron</keyword>
<dbReference type="GO" id="GO:0006979">
    <property type="term" value="P:response to oxidative stress"/>
    <property type="evidence" value="ECO:0007669"/>
    <property type="project" value="InterPro"/>
</dbReference>
<dbReference type="Gene3D" id="1.10.420.10">
    <property type="entry name" value="Peroxidase, domain 2"/>
    <property type="match status" value="1"/>
</dbReference>
<dbReference type="AlphaFoldDB" id="A0A6A2Z8Z7"/>
<organism evidence="15 16">
    <name type="scientific">Hibiscus syriacus</name>
    <name type="common">Rose of Sharon</name>
    <dbReference type="NCBI Taxonomy" id="106335"/>
    <lineage>
        <taxon>Eukaryota</taxon>
        <taxon>Viridiplantae</taxon>
        <taxon>Streptophyta</taxon>
        <taxon>Embryophyta</taxon>
        <taxon>Tracheophyta</taxon>
        <taxon>Spermatophyta</taxon>
        <taxon>Magnoliopsida</taxon>
        <taxon>eudicotyledons</taxon>
        <taxon>Gunneridae</taxon>
        <taxon>Pentapetalae</taxon>
        <taxon>rosids</taxon>
        <taxon>malvids</taxon>
        <taxon>Malvales</taxon>
        <taxon>Malvaceae</taxon>
        <taxon>Malvoideae</taxon>
        <taxon>Hibiscus</taxon>
    </lineage>
</organism>
<sequence>MGSSSYVYKLCAHHRSSRCGAFSRRLYNFTSKCDADPSLDRAYAETLSKKCPNTASPTTTVEMDPECSLSFDTRYYNMLLQNKGLFVSDAALLTDRNSNRAVFRLQRSSSSFFSAFAKSMKKMAAIEVLTGNA</sequence>
<keyword evidence="11" id="KW-0106">Calcium</keyword>
<evidence type="ECO:0000256" key="5">
    <source>
        <dbReference type="ARBA" id="ARBA00022559"/>
    </source>
</evidence>
<comment type="similarity">
    <text evidence="13">Belongs to the peroxidase family.</text>
</comment>
<feature type="domain" description="Plant heme peroxidase family profile" evidence="14">
    <location>
        <begin position="17"/>
        <end position="133"/>
    </location>
</feature>
<dbReference type="FunFam" id="1.10.420.10:FF:000001">
    <property type="entry name" value="Peroxidase"/>
    <property type="match status" value="1"/>
</dbReference>
<feature type="binding site" evidence="11">
    <location>
        <position position="64"/>
    </location>
    <ligand>
        <name>Ca(2+)</name>
        <dbReference type="ChEBI" id="CHEBI:29108"/>
        <label>2</label>
    </ligand>
</feature>